<evidence type="ECO:0000313" key="2">
    <source>
        <dbReference type="EMBL" id="BAB99148.1"/>
    </source>
</evidence>
<dbReference type="KEGG" id="cgl:Cgl1755"/>
<protein>
    <submittedName>
        <fullName evidence="2">Uncharacterized protein</fullName>
    </submittedName>
</protein>
<evidence type="ECO:0000256" key="1">
    <source>
        <dbReference type="SAM" id="MobiDB-lite"/>
    </source>
</evidence>
<evidence type="ECO:0000313" key="3">
    <source>
        <dbReference type="Proteomes" id="UP000000582"/>
    </source>
</evidence>
<organism evidence="2 3">
    <name type="scientific">Corynebacterium glutamicum (strain ATCC 13032 / DSM 20300 / JCM 1318 / BCRC 11384 / CCUG 27702 / LMG 3730 / NBRC 12168 / NCIMB 10025 / NRRL B-2784 / 534)</name>
    <dbReference type="NCBI Taxonomy" id="196627"/>
    <lineage>
        <taxon>Bacteria</taxon>
        <taxon>Bacillati</taxon>
        <taxon>Actinomycetota</taxon>
        <taxon>Actinomycetes</taxon>
        <taxon>Mycobacteriales</taxon>
        <taxon>Corynebacteriaceae</taxon>
        <taxon>Corynebacterium</taxon>
    </lineage>
</organism>
<name>Q8NPQ6_CORGL</name>
<accession>Q8NPQ6</accession>
<sequence>MQGLGSFFTRVEARSVCPPRPTFRPPLFVNLPTTKPRSLMVNPFHTLDNSPFDPVAQFPAFYHNPLINHLGRRRAWTISDINKRPINVQQMLTTATYGSPVIHGARIEDAATSLLTLDELRTQIPTAANNAFYLDAVQDGCLILDIEKTCPPEVAATLLTLSPTAFYTEVSMSGRGYHLVMPIPENFAAFPAVHNKPSIKHPKRWFEILTSQWITFTRQPIPEHVLHHSESANTSAVPWLNDQPLTWENVFADLAKTVAPNLKTGAGLTITPNALMPPDLSDAERIRDDEVIDSTCRLFAEHYSKTLADFYDDASRFEFSQIGVIINLLLPTMRMHPTTISLDKPINSDHIIRLLFAVATRVITHRSKHDEERSGVPYLMYQVISCLDMREHPDNGDYRVVPSRHNRDQHSNNPSAHVVHQQPQPQPSAADSPHHYRALPQENTVSEHSFKIYNPPATPPLGGEN</sequence>
<dbReference type="OrthoDB" id="3837746at2"/>
<dbReference type="HOGENOM" id="CLU_587560_0_0_11"/>
<proteinExistence type="predicted"/>
<reference evidence="3" key="1">
    <citation type="journal article" date="2003" name="Appl. Microbiol. Biotechnol.">
        <title>The Corynebacterium glutamicum genome: features and impacts on biotechnological processes.</title>
        <authorList>
            <person name="Ikeda M."/>
            <person name="Nakagawa S."/>
        </authorList>
    </citation>
    <scope>NUCLEOTIDE SEQUENCE [LARGE SCALE GENOMIC DNA]</scope>
    <source>
        <strain evidence="3">ATCC 13032 / DSM 20300 / BCRC 11384 / JCM 1318 / LMG 3730 / NCIMB 10025</strain>
    </source>
</reference>
<dbReference type="AlphaFoldDB" id="Q8NPQ6"/>
<dbReference type="Proteomes" id="UP000000582">
    <property type="component" value="Chromosome"/>
</dbReference>
<feature type="compositionally biased region" description="Low complexity" evidence="1">
    <location>
        <begin position="414"/>
        <end position="431"/>
    </location>
</feature>
<dbReference type="EMBL" id="BA000036">
    <property type="protein sequence ID" value="BAB99148.1"/>
    <property type="molecule type" value="Genomic_DNA"/>
</dbReference>
<keyword evidence="3" id="KW-1185">Reference proteome</keyword>
<dbReference type="PATRIC" id="fig|196627.13.peg.1707"/>
<dbReference type="eggNOG" id="ENOG5030M9V">
    <property type="taxonomic scope" value="Bacteria"/>
</dbReference>
<dbReference type="BioCyc" id="CORYNE:G18NG-11347-MONOMER"/>
<feature type="region of interest" description="Disordered" evidence="1">
    <location>
        <begin position="395"/>
        <end position="465"/>
    </location>
</feature>
<gene>
    <name evidence="2" type="ordered locus">Cgl1755</name>
</gene>